<evidence type="ECO:0000313" key="5">
    <source>
        <dbReference type="Proteomes" id="UP000318416"/>
    </source>
</evidence>
<dbReference type="OrthoDB" id="3376052at2"/>
<feature type="domain" description="N-acetyltransferase" evidence="3">
    <location>
        <begin position="4"/>
        <end position="146"/>
    </location>
</feature>
<evidence type="ECO:0000259" key="3">
    <source>
        <dbReference type="PROSITE" id="PS51186"/>
    </source>
</evidence>
<protein>
    <submittedName>
        <fullName evidence="4">Putative GNAT family N-acyltransferase</fullName>
    </submittedName>
</protein>
<sequence>MTDLRIERVDGEASLQDWQQVHNLIIPTDALSLDEVRERARRNHLEVAYLDDVLVGCSTVRPPTSDSSTATVIARVLPAHHGQGFGEELYARGLNLARELGADVIETCVLASNPDGLRFAQGHGFVEIERYLLPGDSVPFIDLRLA</sequence>
<name>A0A561EIQ0_9ACTN</name>
<evidence type="ECO:0000256" key="1">
    <source>
        <dbReference type="ARBA" id="ARBA00022679"/>
    </source>
</evidence>
<dbReference type="Gene3D" id="3.40.630.30">
    <property type="match status" value="1"/>
</dbReference>
<dbReference type="PROSITE" id="PS51186">
    <property type="entry name" value="GNAT"/>
    <property type="match status" value="1"/>
</dbReference>
<dbReference type="AlphaFoldDB" id="A0A561EIQ0"/>
<dbReference type="RefSeq" id="WP_145786975.1">
    <property type="nucleotide sequence ID" value="NZ_BAAABR010000028.1"/>
</dbReference>
<evidence type="ECO:0000313" key="4">
    <source>
        <dbReference type="EMBL" id="TWE15488.1"/>
    </source>
</evidence>
<dbReference type="Pfam" id="PF00583">
    <property type="entry name" value="Acetyltransf_1"/>
    <property type="match status" value="1"/>
</dbReference>
<dbReference type="InterPro" id="IPR050832">
    <property type="entry name" value="Bact_Acetyltransf"/>
</dbReference>
<keyword evidence="5" id="KW-1185">Reference proteome</keyword>
<dbReference type="InterPro" id="IPR000182">
    <property type="entry name" value="GNAT_dom"/>
</dbReference>
<dbReference type="CDD" id="cd04301">
    <property type="entry name" value="NAT_SF"/>
    <property type="match status" value="1"/>
</dbReference>
<dbReference type="SUPFAM" id="SSF55729">
    <property type="entry name" value="Acyl-CoA N-acyltransferases (Nat)"/>
    <property type="match status" value="1"/>
</dbReference>
<dbReference type="Proteomes" id="UP000318416">
    <property type="component" value="Unassembled WGS sequence"/>
</dbReference>
<comment type="caution">
    <text evidence="4">The sequence shown here is derived from an EMBL/GenBank/DDBJ whole genome shotgun (WGS) entry which is preliminary data.</text>
</comment>
<keyword evidence="2 4" id="KW-0012">Acyltransferase</keyword>
<dbReference type="InterPro" id="IPR016181">
    <property type="entry name" value="Acyl_CoA_acyltransferase"/>
</dbReference>
<dbReference type="GO" id="GO:0016747">
    <property type="term" value="F:acyltransferase activity, transferring groups other than amino-acyl groups"/>
    <property type="evidence" value="ECO:0007669"/>
    <property type="project" value="InterPro"/>
</dbReference>
<proteinExistence type="predicted"/>
<organism evidence="4 5">
    <name type="scientific">Kitasatospora atroaurantiaca</name>
    <dbReference type="NCBI Taxonomy" id="285545"/>
    <lineage>
        <taxon>Bacteria</taxon>
        <taxon>Bacillati</taxon>
        <taxon>Actinomycetota</taxon>
        <taxon>Actinomycetes</taxon>
        <taxon>Kitasatosporales</taxon>
        <taxon>Streptomycetaceae</taxon>
        <taxon>Kitasatospora</taxon>
    </lineage>
</organism>
<dbReference type="PANTHER" id="PTHR43877:SF2">
    <property type="entry name" value="AMINOALKYLPHOSPHONATE N-ACETYLTRANSFERASE-RELATED"/>
    <property type="match status" value="1"/>
</dbReference>
<gene>
    <name evidence="4" type="ORF">FB465_0385</name>
</gene>
<evidence type="ECO:0000256" key="2">
    <source>
        <dbReference type="ARBA" id="ARBA00023315"/>
    </source>
</evidence>
<reference evidence="4 5" key="1">
    <citation type="submission" date="2019-06" db="EMBL/GenBank/DDBJ databases">
        <title>Sequencing the genomes of 1000 actinobacteria strains.</title>
        <authorList>
            <person name="Klenk H.-P."/>
        </authorList>
    </citation>
    <scope>NUCLEOTIDE SEQUENCE [LARGE SCALE GENOMIC DNA]</scope>
    <source>
        <strain evidence="4 5">DSM 41649</strain>
    </source>
</reference>
<accession>A0A561EIQ0</accession>
<dbReference type="EMBL" id="VIVR01000001">
    <property type="protein sequence ID" value="TWE15488.1"/>
    <property type="molecule type" value="Genomic_DNA"/>
</dbReference>
<keyword evidence="1 4" id="KW-0808">Transferase</keyword>
<dbReference type="PANTHER" id="PTHR43877">
    <property type="entry name" value="AMINOALKYLPHOSPHONATE N-ACETYLTRANSFERASE-RELATED-RELATED"/>
    <property type="match status" value="1"/>
</dbReference>